<dbReference type="Gene3D" id="1.10.287.1130">
    <property type="entry name" value="CytochromE C oxidase copper chaperone"/>
    <property type="match status" value="1"/>
</dbReference>
<dbReference type="EMBL" id="GL883151">
    <property type="protein sequence ID" value="EGG00064.1"/>
    <property type="molecule type" value="Genomic_DNA"/>
</dbReference>
<comment type="subcellular location">
    <subcellularLocation>
        <location evidence="1">Mitochondrion intermembrane space</location>
    </subcellularLocation>
</comment>
<dbReference type="OrthoDB" id="13601at2759"/>
<keyword evidence="5 6" id="KW-1015">Disulfide bond</keyword>
<dbReference type="InParanoid" id="F4S5P5"/>
<dbReference type="SUPFAM" id="SSF47072">
    <property type="entry name" value="Cysteine alpha-hairpin motif"/>
    <property type="match status" value="1"/>
</dbReference>
<evidence type="ECO:0000256" key="6">
    <source>
        <dbReference type="PIRSR" id="PIRSR627179-50"/>
    </source>
</evidence>
<evidence type="ECO:0000256" key="3">
    <source>
        <dbReference type="ARBA" id="ARBA00019406"/>
    </source>
</evidence>
<dbReference type="InterPro" id="IPR027179">
    <property type="entry name" value="CMC4"/>
</dbReference>
<dbReference type="VEuPathDB" id="FungiDB:MELLADRAFT_93904"/>
<evidence type="ECO:0000256" key="5">
    <source>
        <dbReference type="ARBA" id="ARBA00023157"/>
    </source>
</evidence>
<keyword evidence="8" id="KW-1185">Reference proteome</keyword>
<feature type="disulfide bond" evidence="6">
    <location>
        <begin position="20"/>
        <end position="31"/>
    </location>
</feature>
<gene>
    <name evidence="7" type="ORF">MELLADRAFT_93904</name>
</gene>
<dbReference type="InterPro" id="IPR009069">
    <property type="entry name" value="Cys_alpha_HP_mot_SF"/>
</dbReference>
<dbReference type="STRING" id="747676.F4S5P5"/>
<dbReference type="Proteomes" id="UP000001072">
    <property type="component" value="Unassembled WGS sequence"/>
</dbReference>
<accession>F4S5P5</accession>
<evidence type="ECO:0000313" key="8">
    <source>
        <dbReference type="Proteomes" id="UP000001072"/>
    </source>
</evidence>
<comment type="similarity">
    <text evidence="2">Belongs to the CMC4 family.</text>
</comment>
<proteinExistence type="inferred from homology"/>
<dbReference type="HOGENOM" id="CLU_177210_0_0_1"/>
<dbReference type="GO" id="GO:0005758">
    <property type="term" value="C:mitochondrial intermembrane space"/>
    <property type="evidence" value="ECO:0007669"/>
    <property type="project" value="UniProtKB-SubCell"/>
</dbReference>
<keyword evidence="4" id="KW-0496">Mitochondrion</keyword>
<organism evidence="8">
    <name type="scientific">Melampsora larici-populina (strain 98AG31 / pathotype 3-4-7)</name>
    <name type="common">Poplar leaf rust fungus</name>
    <dbReference type="NCBI Taxonomy" id="747676"/>
    <lineage>
        <taxon>Eukaryota</taxon>
        <taxon>Fungi</taxon>
        <taxon>Dikarya</taxon>
        <taxon>Basidiomycota</taxon>
        <taxon>Pucciniomycotina</taxon>
        <taxon>Pucciniomycetes</taxon>
        <taxon>Pucciniales</taxon>
        <taxon>Melampsoraceae</taxon>
        <taxon>Melampsora</taxon>
    </lineage>
</organism>
<dbReference type="eggNOG" id="ENOG502S7M4">
    <property type="taxonomic scope" value="Eukaryota"/>
</dbReference>
<protein>
    <recommendedName>
        <fullName evidence="3">Cx9C motif-containing protein 4, mitochondrial</fullName>
    </recommendedName>
</protein>
<dbReference type="Pfam" id="PF08991">
    <property type="entry name" value="CMC4"/>
    <property type="match status" value="1"/>
</dbReference>
<feature type="disulfide bond" evidence="6">
    <location>
        <begin position="42"/>
        <end position="58"/>
    </location>
</feature>
<dbReference type="RefSeq" id="XP_007416662.1">
    <property type="nucleotide sequence ID" value="XM_007416600.1"/>
</dbReference>
<evidence type="ECO:0000313" key="7">
    <source>
        <dbReference type="EMBL" id="EGG00064.1"/>
    </source>
</evidence>
<dbReference type="GeneID" id="18936725"/>
<dbReference type="KEGG" id="mlr:MELLADRAFT_93904"/>
<dbReference type="AlphaFoldDB" id="F4S5P5"/>
<sequence length="73" mass="8657">MTTDQSPQICQLEACQLQKCLNRFTYQPERCEELVKRLYKCCKVMYDENGDQIKSTACASKEKVKEKIEKMNW</sequence>
<evidence type="ECO:0000256" key="1">
    <source>
        <dbReference type="ARBA" id="ARBA00004569"/>
    </source>
</evidence>
<name>F4S5P5_MELLP</name>
<reference evidence="8" key="1">
    <citation type="journal article" date="2011" name="Proc. Natl. Acad. Sci. U.S.A.">
        <title>Obligate biotrophy features unraveled by the genomic analysis of rust fungi.</title>
        <authorList>
            <person name="Duplessis S."/>
            <person name="Cuomo C.A."/>
            <person name="Lin Y.-C."/>
            <person name="Aerts A."/>
            <person name="Tisserant E."/>
            <person name="Veneault-Fourrey C."/>
            <person name="Joly D.L."/>
            <person name="Hacquard S."/>
            <person name="Amselem J."/>
            <person name="Cantarel B.L."/>
            <person name="Chiu R."/>
            <person name="Coutinho P.M."/>
            <person name="Feau N."/>
            <person name="Field M."/>
            <person name="Frey P."/>
            <person name="Gelhaye E."/>
            <person name="Goldberg J."/>
            <person name="Grabherr M.G."/>
            <person name="Kodira C.D."/>
            <person name="Kohler A."/>
            <person name="Kuees U."/>
            <person name="Lindquist E.A."/>
            <person name="Lucas S.M."/>
            <person name="Mago R."/>
            <person name="Mauceli E."/>
            <person name="Morin E."/>
            <person name="Murat C."/>
            <person name="Pangilinan J.L."/>
            <person name="Park R."/>
            <person name="Pearson M."/>
            <person name="Quesneville H."/>
            <person name="Rouhier N."/>
            <person name="Sakthikumar S."/>
            <person name="Salamov A.A."/>
            <person name="Schmutz J."/>
            <person name="Selles B."/>
            <person name="Shapiro H."/>
            <person name="Tanguay P."/>
            <person name="Tuskan G.A."/>
            <person name="Henrissat B."/>
            <person name="Van de Peer Y."/>
            <person name="Rouze P."/>
            <person name="Ellis J.G."/>
            <person name="Dodds P.N."/>
            <person name="Schein J.E."/>
            <person name="Zhong S."/>
            <person name="Hamelin R.C."/>
            <person name="Grigoriev I.V."/>
            <person name="Szabo L.J."/>
            <person name="Martin F."/>
        </authorList>
    </citation>
    <scope>NUCLEOTIDE SEQUENCE [LARGE SCALE GENOMIC DNA]</scope>
    <source>
        <strain evidence="8">98AG31 / pathotype 3-4-7</strain>
    </source>
</reference>
<dbReference type="PANTHER" id="PTHR15590:SF0">
    <property type="entry name" value="CX9C MOTIF-CONTAINING PROTEIN 4"/>
    <property type="match status" value="1"/>
</dbReference>
<evidence type="ECO:0000256" key="2">
    <source>
        <dbReference type="ARBA" id="ARBA00009858"/>
    </source>
</evidence>
<evidence type="ECO:0000256" key="4">
    <source>
        <dbReference type="ARBA" id="ARBA00023128"/>
    </source>
</evidence>
<dbReference type="FunCoup" id="F4S5P5">
    <property type="interactions" value="24"/>
</dbReference>
<dbReference type="PANTHER" id="PTHR15590">
    <property type="entry name" value="CX9C MOTIF-CONTAINING PROTEIN 4"/>
    <property type="match status" value="1"/>
</dbReference>
<feature type="disulfide bond" evidence="6">
    <location>
        <begin position="10"/>
        <end position="41"/>
    </location>
</feature>